<gene>
    <name evidence="1" type="ORF">ISP25_17250</name>
</gene>
<evidence type="ECO:0000313" key="2">
    <source>
        <dbReference type="Proteomes" id="UP001620339"/>
    </source>
</evidence>
<reference evidence="1 2" key="1">
    <citation type="submission" date="2020-10" db="EMBL/GenBank/DDBJ databases">
        <title>Phylogeny of dyella-like bacteria.</title>
        <authorList>
            <person name="Fu J."/>
        </authorList>
    </citation>
    <scope>NUCLEOTIDE SEQUENCE [LARGE SCALE GENOMIC DNA]</scope>
    <source>
        <strain evidence="1 2">KACC 19113</strain>
    </source>
</reference>
<proteinExistence type="predicted"/>
<sequence length="75" mass="8115">MRRACSPWCVIWRTAGRSPNEGHSTLPLRPLATLLVLGLFVGTVLTDTAPLARELTDTMAALHHAIGMPTAQSQH</sequence>
<dbReference type="Proteomes" id="UP001620339">
    <property type="component" value="Unassembled WGS sequence"/>
</dbReference>
<evidence type="ECO:0000313" key="1">
    <source>
        <dbReference type="EMBL" id="MFK2878821.1"/>
    </source>
</evidence>
<name>A0ABW8JCI6_9GAMM</name>
<organism evidence="1 2">
    <name type="scientific">Rhodanobacter hydrolyticus</name>
    <dbReference type="NCBI Taxonomy" id="2250595"/>
    <lineage>
        <taxon>Bacteria</taxon>
        <taxon>Pseudomonadati</taxon>
        <taxon>Pseudomonadota</taxon>
        <taxon>Gammaproteobacteria</taxon>
        <taxon>Lysobacterales</taxon>
        <taxon>Rhodanobacteraceae</taxon>
        <taxon>Rhodanobacter</taxon>
    </lineage>
</organism>
<protein>
    <submittedName>
        <fullName evidence="1">Uncharacterized protein</fullName>
    </submittedName>
</protein>
<keyword evidence="2" id="KW-1185">Reference proteome</keyword>
<comment type="caution">
    <text evidence="1">The sequence shown here is derived from an EMBL/GenBank/DDBJ whole genome shotgun (WGS) entry which is preliminary data.</text>
</comment>
<dbReference type="EMBL" id="JADIKK010000008">
    <property type="protein sequence ID" value="MFK2878821.1"/>
    <property type="molecule type" value="Genomic_DNA"/>
</dbReference>
<dbReference type="RefSeq" id="WP_404615673.1">
    <property type="nucleotide sequence ID" value="NZ_JADIKK010000008.1"/>
</dbReference>
<accession>A0ABW8JCI6</accession>